<reference evidence="2 3" key="1">
    <citation type="journal article" date="2008" name="Science">
        <title>The Physcomitrella genome reveals evolutionary insights into the conquest of land by plants.</title>
        <authorList>
            <person name="Rensing S."/>
            <person name="Lang D."/>
            <person name="Zimmer A."/>
            <person name="Terry A."/>
            <person name="Salamov A."/>
            <person name="Shapiro H."/>
            <person name="Nishiyama T."/>
            <person name="Perroud P.-F."/>
            <person name="Lindquist E."/>
            <person name="Kamisugi Y."/>
            <person name="Tanahashi T."/>
            <person name="Sakakibara K."/>
            <person name="Fujita T."/>
            <person name="Oishi K."/>
            <person name="Shin-I T."/>
            <person name="Kuroki Y."/>
            <person name="Toyoda A."/>
            <person name="Suzuki Y."/>
            <person name="Hashimoto A."/>
            <person name="Yamaguchi K."/>
            <person name="Sugano A."/>
            <person name="Kohara Y."/>
            <person name="Fujiyama A."/>
            <person name="Anterola A."/>
            <person name="Aoki S."/>
            <person name="Ashton N."/>
            <person name="Barbazuk W.B."/>
            <person name="Barker E."/>
            <person name="Bennetzen J."/>
            <person name="Bezanilla M."/>
            <person name="Blankenship R."/>
            <person name="Cho S.H."/>
            <person name="Dutcher S."/>
            <person name="Estelle M."/>
            <person name="Fawcett J.A."/>
            <person name="Gundlach H."/>
            <person name="Hanada K."/>
            <person name="Heyl A."/>
            <person name="Hicks K.A."/>
            <person name="Hugh J."/>
            <person name="Lohr M."/>
            <person name="Mayer K."/>
            <person name="Melkozernov A."/>
            <person name="Murata T."/>
            <person name="Nelson D."/>
            <person name="Pils B."/>
            <person name="Prigge M."/>
            <person name="Reiss B."/>
            <person name="Renner T."/>
            <person name="Rombauts S."/>
            <person name="Rushton P."/>
            <person name="Sanderfoot A."/>
            <person name="Schween G."/>
            <person name="Shiu S.-H."/>
            <person name="Stueber K."/>
            <person name="Theodoulou F.L."/>
            <person name="Tu H."/>
            <person name="Van de Peer Y."/>
            <person name="Verrier P.J."/>
            <person name="Waters E."/>
            <person name="Wood A."/>
            <person name="Yang L."/>
            <person name="Cove D."/>
            <person name="Cuming A."/>
            <person name="Hasebe M."/>
            <person name="Lucas S."/>
            <person name="Mishler D.B."/>
            <person name="Reski R."/>
            <person name="Grigoriev I."/>
            <person name="Quatrano R.S."/>
            <person name="Boore J.L."/>
        </authorList>
    </citation>
    <scope>NUCLEOTIDE SEQUENCE [LARGE SCALE GENOMIC DNA]</scope>
    <source>
        <strain evidence="2 3">cv. Gransden 2004</strain>
    </source>
</reference>
<dbReference type="EMBL" id="ABEU02000006">
    <property type="status" value="NOT_ANNOTATED_CDS"/>
    <property type="molecule type" value="Genomic_DNA"/>
</dbReference>
<dbReference type="Gramene" id="Pp3c6_21220V3.3">
    <property type="protein sequence ID" value="Pp3c6_21220V3.3"/>
    <property type="gene ID" value="Pp3c6_21220"/>
</dbReference>
<evidence type="ECO:0000313" key="2">
    <source>
        <dbReference type="EnsemblPlants" id="Pp3c6_21220V3.3"/>
    </source>
</evidence>
<evidence type="ECO:0000256" key="1">
    <source>
        <dbReference type="SAM" id="MobiDB-lite"/>
    </source>
</evidence>
<feature type="compositionally biased region" description="Basic and acidic residues" evidence="1">
    <location>
        <begin position="249"/>
        <end position="258"/>
    </location>
</feature>
<proteinExistence type="predicted"/>
<reference evidence="2" key="3">
    <citation type="submission" date="2020-12" db="UniProtKB">
        <authorList>
            <consortium name="EnsemblPlants"/>
        </authorList>
    </citation>
    <scope>IDENTIFICATION</scope>
</reference>
<feature type="region of interest" description="Disordered" evidence="1">
    <location>
        <begin position="170"/>
        <end position="201"/>
    </location>
</feature>
<accession>A0A7I4DZN8</accession>
<reference evidence="2 3" key="2">
    <citation type="journal article" date="2018" name="Plant J.">
        <title>The Physcomitrella patens chromosome-scale assembly reveals moss genome structure and evolution.</title>
        <authorList>
            <person name="Lang D."/>
            <person name="Ullrich K.K."/>
            <person name="Murat F."/>
            <person name="Fuchs J."/>
            <person name="Jenkins J."/>
            <person name="Haas F.B."/>
            <person name="Piednoel M."/>
            <person name="Gundlach H."/>
            <person name="Van Bel M."/>
            <person name="Meyberg R."/>
            <person name="Vives C."/>
            <person name="Morata J."/>
            <person name="Symeonidi A."/>
            <person name="Hiss M."/>
            <person name="Muchero W."/>
            <person name="Kamisugi Y."/>
            <person name="Saleh O."/>
            <person name="Blanc G."/>
            <person name="Decker E.L."/>
            <person name="van Gessel N."/>
            <person name="Grimwood J."/>
            <person name="Hayes R.D."/>
            <person name="Graham S.W."/>
            <person name="Gunter L.E."/>
            <person name="McDaniel S.F."/>
            <person name="Hoernstein S.N.W."/>
            <person name="Larsson A."/>
            <person name="Li F.W."/>
            <person name="Perroud P.F."/>
            <person name="Phillips J."/>
            <person name="Ranjan P."/>
            <person name="Rokshar D.S."/>
            <person name="Rothfels C.J."/>
            <person name="Schneider L."/>
            <person name="Shu S."/>
            <person name="Stevenson D.W."/>
            <person name="Thummler F."/>
            <person name="Tillich M."/>
            <person name="Villarreal Aguilar J.C."/>
            <person name="Widiez T."/>
            <person name="Wong G.K."/>
            <person name="Wymore A."/>
            <person name="Zhang Y."/>
            <person name="Zimmer A.D."/>
            <person name="Quatrano R.S."/>
            <person name="Mayer K.F.X."/>
            <person name="Goodstein D."/>
            <person name="Casacuberta J.M."/>
            <person name="Vandepoele K."/>
            <person name="Reski R."/>
            <person name="Cuming A.C."/>
            <person name="Tuskan G.A."/>
            <person name="Maumus F."/>
            <person name="Salse J."/>
            <person name="Schmutz J."/>
            <person name="Rensing S.A."/>
        </authorList>
    </citation>
    <scope>NUCLEOTIDE SEQUENCE [LARGE SCALE GENOMIC DNA]</scope>
    <source>
        <strain evidence="2 3">cv. Gransden 2004</strain>
    </source>
</reference>
<dbReference type="EnsemblPlants" id="Pp3c6_21220V3.3">
    <property type="protein sequence ID" value="Pp3c6_21220V3.3"/>
    <property type="gene ID" value="Pp3c6_21220"/>
</dbReference>
<protein>
    <submittedName>
        <fullName evidence="2">Uncharacterized protein</fullName>
    </submittedName>
</protein>
<sequence>MATVYGRIDTGSELSPRSRKRRIYVGNEGVDRTKQESVYAEAMGIPLLERLHQLEQHDYNPKGLAVDLRSPTSPSSIFSSPSTPSSLERRCRPAKTVLLEAEAKGTLVERIQRLEIRIGQHSMYLEKAFSSRRLSSSQFGAKCTECDHREDSENMRLSLYKNYCSQLQENENPQDVSTNDKKLKVPPVENSPSKENDTEELRGVTEDLATGELFQGPEDITSTLPTVKARTEAACLRDKVINESSEAEAAGKRMHDENGLATDLESTKNTSKSVEMTHIDVHNDNRTNEEQPVRAKHTAELVQNVYSRKEDGALSKSLIHFRSVDNTSDMFESVKSLRNEKTNERLNEVYPELALVPAPLPEYATQVSPSMKNEMRRKHSFKHIRERINASLVTKKHQQ</sequence>
<dbReference type="PANTHER" id="PTHR34190:SF4">
    <property type="entry name" value="EXPRESSED PROTEIN"/>
    <property type="match status" value="1"/>
</dbReference>
<feature type="region of interest" description="Disordered" evidence="1">
    <location>
        <begin position="247"/>
        <end position="271"/>
    </location>
</feature>
<evidence type="ECO:0000313" key="3">
    <source>
        <dbReference type="Proteomes" id="UP000006727"/>
    </source>
</evidence>
<dbReference type="AlphaFoldDB" id="A0A7I4DZN8"/>
<dbReference type="RefSeq" id="XP_024378811.1">
    <property type="nucleotide sequence ID" value="XM_024523043.2"/>
</dbReference>
<organism evidence="2 3">
    <name type="scientific">Physcomitrium patens</name>
    <name type="common">Spreading-leaved earth moss</name>
    <name type="synonym">Physcomitrella patens</name>
    <dbReference type="NCBI Taxonomy" id="3218"/>
    <lineage>
        <taxon>Eukaryota</taxon>
        <taxon>Viridiplantae</taxon>
        <taxon>Streptophyta</taxon>
        <taxon>Embryophyta</taxon>
        <taxon>Bryophyta</taxon>
        <taxon>Bryophytina</taxon>
        <taxon>Bryopsida</taxon>
        <taxon>Funariidae</taxon>
        <taxon>Funariales</taxon>
        <taxon>Funariaceae</taxon>
        <taxon>Physcomitrium</taxon>
    </lineage>
</organism>
<keyword evidence="3" id="KW-1185">Reference proteome</keyword>
<name>A0A7I4DZN8_PHYPA</name>
<gene>
    <name evidence="2" type="primary">LOC112283822</name>
</gene>
<dbReference type="Proteomes" id="UP000006727">
    <property type="component" value="Chromosome 6"/>
</dbReference>
<dbReference type="GeneID" id="112283822"/>
<dbReference type="PANTHER" id="PTHR34190">
    <property type="entry name" value="EXPRESSED PROTEIN"/>
    <property type="match status" value="1"/>
</dbReference>
<feature type="compositionally biased region" description="Basic and acidic residues" evidence="1">
    <location>
        <begin position="192"/>
        <end position="201"/>
    </location>
</feature>